<dbReference type="Pfam" id="PF00107">
    <property type="entry name" value="ADH_zinc_N"/>
    <property type="match status" value="1"/>
</dbReference>
<feature type="domain" description="Enoyl reductase (ER)" evidence="1">
    <location>
        <begin position="11"/>
        <end position="327"/>
    </location>
</feature>
<dbReference type="PANTHER" id="PTHR43677:SF4">
    <property type="entry name" value="QUINONE OXIDOREDUCTASE-LIKE PROTEIN 2"/>
    <property type="match status" value="1"/>
</dbReference>
<dbReference type="InterPro" id="IPR013149">
    <property type="entry name" value="ADH-like_C"/>
</dbReference>
<dbReference type="InterPro" id="IPR036291">
    <property type="entry name" value="NAD(P)-bd_dom_sf"/>
</dbReference>
<dbReference type="SUPFAM" id="SSF51735">
    <property type="entry name" value="NAD(P)-binding Rossmann-fold domains"/>
    <property type="match status" value="1"/>
</dbReference>
<dbReference type="SUPFAM" id="SSF50129">
    <property type="entry name" value="GroES-like"/>
    <property type="match status" value="1"/>
</dbReference>
<dbReference type="CDD" id="cd08241">
    <property type="entry name" value="QOR1"/>
    <property type="match status" value="1"/>
</dbReference>
<dbReference type="Gene3D" id="3.90.180.10">
    <property type="entry name" value="Medium-chain alcohol dehydrogenases, catalytic domain"/>
    <property type="match status" value="1"/>
</dbReference>
<proteinExistence type="predicted"/>
<dbReference type="GO" id="GO:0016491">
    <property type="term" value="F:oxidoreductase activity"/>
    <property type="evidence" value="ECO:0007669"/>
    <property type="project" value="InterPro"/>
</dbReference>
<dbReference type="InterPro" id="IPR051397">
    <property type="entry name" value="Zn-ADH-like_protein"/>
</dbReference>
<dbReference type="Gene3D" id="3.40.50.720">
    <property type="entry name" value="NAD(P)-binding Rossmann-like Domain"/>
    <property type="match status" value="1"/>
</dbReference>
<dbReference type="SMART" id="SM00829">
    <property type="entry name" value="PKS_ER"/>
    <property type="match status" value="1"/>
</dbReference>
<dbReference type="InterPro" id="IPR011032">
    <property type="entry name" value="GroES-like_sf"/>
</dbReference>
<dbReference type="GO" id="GO:0005739">
    <property type="term" value="C:mitochondrion"/>
    <property type="evidence" value="ECO:0007669"/>
    <property type="project" value="TreeGrafter"/>
</dbReference>
<protein>
    <recommendedName>
        <fullName evidence="1">Enoyl reductase (ER) domain-containing protein</fullName>
    </recommendedName>
</protein>
<evidence type="ECO:0000313" key="3">
    <source>
        <dbReference type="Proteomes" id="UP001175261"/>
    </source>
</evidence>
<keyword evidence="3" id="KW-1185">Reference proteome</keyword>
<dbReference type="Pfam" id="PF08240">
    <property type="entry name" value="ADH_N"/>
    <property type="match status" value="1"/>
</dbReference>
<dbReference type="InterPro" id="IPR013154">
    <property type="entry name" value="ADH-like_N"/>
</dbReference>
<comment type="caution">
    <text evidence="2">The sequence shown here is derived from an EMBL/GenBank/DDBJ whole genome shotgun (WGS) entry which is preliminary data.</text>
</comment>
<dbReference type="PANTHER" id="PTHR43677">
    <property type="entry name" value="SHORT-CHAIN DEHYDROGENASE/REDUCTASE"/>
    <property type="match status" value="1"/>
</dbReference>
<evidence type="ECO:0000259" key="1">
    <source>
        <dbReference type="SMART" id="SM00829"/>
    </source>
</evidence>
<evidence type="ECO:0000313" key="2">
    <source>
        <dbReference type="EMBL" id="KAK0385109.1"/>
    </source>
</evidence>
<accession>A0AA39GDS7</accession>
<sequence>MQAVVITDFCETLAEVKVSSIPQPRPKPDELLIKVCAAGVNFVDTLYARGKHQNNRELVRPPFTLGLEFAGIVIKTPPSSLYQAGDSVFGNYSGSFAEYICLPADSLAVQKTPSQWSHVSAAGIAATLPVSYDALARRAAIQPGETILVHAAAGGLGAMAVQVAVALGCTVIGTAGSAERCAYAKKLGARVCVDYTQESWHQAVLDATEGKGVDVVFDPVGLVDLSMKCIAHRGRVVIAGFAGREGNMEKVATNRILLKQVQLIGYRYGETLRRDPTERERVWNELEPLIEGGKIRPTVGKLYKGLESVREALQDLADRKIMGKAIIEMGGQVHRQDGLSPRL</sequence>
<dbReference type="EMBL" id="JAPDFR010000007">
    <property type="protein sequence ID" value="KAK0385109.1"/>
    <property type="molecule type" value="Genomic_DNA"/>
</dbReference>
<name>A0AA39GDS7_SARSR</name>
<dbReference type="AlphaFoldDB" id="A0AA39GDS7"/>
<dbReference type="Proteomes" id="UP001175261">
    <property type="component" value="Unassembled WGS sequence"/>
</dbReference>
<reference evidence="2" key="1">
    <citation type="submission" date="2022-10" db="EMBL/GenBank/DDBJ databases">
        <title>Determination and structural analysis of whole genome sequence of Sarocladium strictum F4-1.</title>
        <authorList>
            <person name="Hu L."/>
            <person name="Jiang Y."/>
        </authorList>
    </citation>
    <scope>NUCLEOTIDE SEQUENCE</scope>
    <source>
        <strain evidence="2">F4-1</strain>
    </source>
</reference>
<dbReference type="InterPro" id="IPR020843">
    <property type="entry name" value="ER"/>
</dbReference>
<gene>
    <name evidence="2" type="ORF">NLU13_7587</name>
</gene>
<organism evidence="2 3">
    <name type="scientific">Sarocladium strictum</name>
    <name type="common">Black bundle disease fungus</name>
    <name type="synonym">Acremonium strictum</name>
    <dbReference type="NCBI Taxonomy" id="5046"/>
    <lineage>
        <taxon>Eukaryota</taxon>
        <taxon>Fungi</taxon>
        <taxon>Dikarya</taxon>
        <taxon>Ascomycota</taxon>
        <taxon>Pezizomycotina</taxon>
        <taxon>Sordariomycetes</taxon>
        <taxon>Hypocreomycetidae</taxon>
        <taxon>Hypocreales</taxon>
        <taxon>Sarocladiaceae</taxon>
        <taxon>Sarocladium</taxon>
    </lineage>
</organism>